<dbReference type="InterPro" id="IPR007197">
    <property type="entry name" value="rSAM"/>
</dbReference>
<evidence type="ECO:0000313" key="2">
    <source>
        <dbReference type="EMBL" id="QNI34957.1"/>
    </source>
</evidence>
<dbReference type="AlphaFoldDB" id="A0A7G8BQY7"/>
<protein>
    <submittedName>
        <fullName evidence="2">Radical SAM protein</fullName>
    </submittedName>
</protein>
<dbReference type="SFLD" id="SFLDS00029">
    <property type="entry name" value="Radical_SAM"/>
    <property type="match status" value="1"/>
</dbReference>
<accession>A0A7G8BQY7</accession>
<dbReference type="PIRSF" id="PIRSF004954">
    <property type="entry name" value="Radical_SAM"/>
    <property type="match status" value="1"/>
</dbReference>
<dbReference type="InterPro" id="IPR058240">
    <property type="entry name" value="rSAM_sf"/>
</dbReference>
<evidence type="ECO:0000259" key="1">
    <source>
        <dbReference type="SMART" id="SM00729"/>
    </source>
</evidence>
<reference evidence="2 3" key="1">
    <citation type="submission" date="2020-08" db="EMBL/GenBank/DDBJ databases">
        <title>Edaphobacter telluris sp. nov. and Acidobacterium dinghuensis sp. nov., two acidobacteria isolated from forest soil.</title>
        <authorList>
            <person name="Fu J."/>
            <person name="Qiu L."/>
        </authorList>
    </citation>
    <scope>NUCLEOTIDE SEQUENCE [LARGE SCALE GENOMIC DNA]</scope>
    <source>
        <strain evidence="2">4Y35</strain>
    </source>
</reference>
<dbReference type="InterPro" id="IPR006638">
    <property type="entry name" value="Elp3/MiaA/NifB-like_rSAM"/>
</dbReference>
<dbReference type="GO" id="GO:0051536">
    <property type="term" value="F:iron-sulfur cluster binding"/>
    <property type="evidence" value="ECO:0007669"/>
    <property type="project" value="InterPro"/>
</dbReference>
<dbReference type="GO" id="GO:0003824">
    <property type="term" value="F:catalytic activity"/>
    <property type="evidence" value="ECO:0007669"/>
    <property type="project" value="InterPro"/>
</dbReference>
<feature type="domain" description="Elp3/MiaA/NifB-like radical SAM core" evidence="1">
    <location>
        <begin position="23"/>
        <end position="240"/>
    </location>
</feature>
<name>A0A7G8BQY7_9BACT</name>
<dbReference type="Proteomes" id="UP000515312">
    <property type="component" value="Chromosome"/>
</dbReference>
<dbReference type="SUPFAM" id="SSF102114">
    <property type="entry name" value="Radical SAM enzymes"/>
    <property type="match status" value="1"/>
</dbReference>
<dbReference type="InterPro" id="IPR005909">
    <property type="entry name" value="RaSEA"/>
</dbReference>
<gene>
    <name evidence="2" type="ORF">H7849_12760</name>
</gene>
<proteinExistence type="predicted"/>
<sequence length="296" mass="32950">MDPRQPYSFFVEEECSPTGEIAPVATVFLTNCECPWRCVMCDLWRNTLTESVPAGAIPEQIDYALVRLAPARQIKLYNSGSFFDRRAIPAEDYSAIANRVLSFERTIVESHPALIGNACLTFRDMLSNQLEVAMGLETVHPEILDRLNKRMTLDDFSAAAEFLRSSAIDLRVFILVQPPFMPPAESLHWAQRSLDFAFDCGATAATLIPTRGGNGAMEILAGHGDFAPPPLKTVEAAAEYGIELRRGRVLVDLWDLPASTEECAECLSQRVARLREMNLTQRIQPRTGCTHCEGRD</sequence>
<dbReference type="KEGG" id="adin:H7849_12760"/>
<evidence type="ECO:0000313" key="3">
    <source>
        <dbReference type="Proteomes" id="UP000515312"/>
    </source>
</evidence>
<organism evidence="2 3">
    <name type="scientific">Alloacidobacterium dinghuense</name>
    <dbReference type="NCBI Taxonomy" id="2763107"/>
    <lineage>
        <taxon>Bacteria</taxon>
        <taxon>Pseudomonadati</taxon>
        <taxon>Acidobacteriota</taxon>
        <taxon>Terriglobia</taxon>
        <taxon>Terriglobales</taxon>
        <taxon>Acidobacteriaceae</taxon>
        <taxon>Alloacidobacterium</taxon>
    </lineage>
</organism>
<keyword evidence="3" id="KW-1185">Reference proteome</keyword>
<dbReference type="SMART" id="SM00729">
    <property type="entry name" value="Elp3"/>
    <property type="match status" value="1"/>
</dbReference>
<dbReference type="EMBL" id="CP060394">
    <property type="protein sequence ID" value="QNI34957.1"/>
    <property type="molecule type" value="Genomic_DNA"/>
</dbReference>